<organism evidence="2 3">
    <name type="scientific">Trifolium subterraneum</name>
    <name type="common">Subterranean clover</name>
    <dbReference type="NCBI Taxonomy" id="3900"/>
    <lineage>
        <taxon>Eukaryota</taxon>
        <taxon>Viridiplantae</taxon>
        <taxon>Streptophyta</taxon>
        <taxon>Embryophyta</taxon>
        <taxon>Tracheophyta</taxon>
        <taxon>Spermatophyta</taxon>
        <taxon>Magnoliopsida</taxon>
        <taxon>eudicotyledons</taxon>
        <taxon>Gunneridae</taxon>
        <taxon>Pentapetalae</taxon>
        <taxon>rosids</taxon>
        <taxon>fabids</taxon>
        <taxon>Fabales</taxon>
        <taxon>Fabaceae</taxon>
        <taxon>Papilionoideae</taxon>
        <taxon>50 kb inversion clade</taxon>
        <taxon>NPAAA clade</taxon>
        <taxon>Hologalegina</taxon>
        <taxon>IRL clade</taxon>
        <taxon>Trifolieae</taxon>
        <taxon>Trifolium</taxon>
    </lineage>
</organism>
<evidence type="ECO:0000313" key="3">
    <source>
        <dbReference type="Proteomes" id="UP000242715"/>
    </source>
</evidence>
<protein>
    <submittedName>
        <fullName evidence="2">Uncharacterized protein</fullName>
    </submittedName>
</protein>
<sequence length="282" mass="31313">MGYMADHYAAANWGVALKISFFYAAELTNELWMSCSKSTAIVTIGTMLNEFFELLHEQRVNVSEDCHIPRENLYLLCFLCIYGGIQVEEDWKKEVASLLSALFIEIFAADKSEKKTVMLRGIVENAAMVMVDVSSECVSFLSLAVSDKFSDSLNLEETISMLPFELNGSEVWMAVQSLVAVLLSVQLWDPGVKGSVLSDYCIRRISGKCYYGVQEDFHIMWSVLKGCVVYLLIADFSVIVVATSSVFMFDCASGSVALYDAKATMKIVPLIDKKGKRKAGPL</sequence>
<proteinExistence type="predicted"/>
<keyword evidence="3" id="KW-1185">Reference proteome</keyword>
<feature type="transmembrane region" description="Helical" evidence="1">
    <location>
        <begin position="228"/>
        <end position="249"/>
    </location>
</feature>
<dbReference type="EMBL" id="DF973182">
    <property type="protein sequence ID" value="GAU18369.1"/>
    <property type="molecule type" value="Genomic_DNA"/>
</dbReference>
<evidence type="ECO:0000256" key="1">
    <source>
        <dbReference type="SAM" id="Phobius"/>
    </source>
</evidence>
<keyword evidence="1" id="KW-1133">Transmembrane helix</keyword>
<name>A0A2Z6LKM6_TRISU</name>
<keyword evidence="1" id="KW-0812">Transmembrane</keyword>
<keyword evidence="1" id="KW-0472">Membrane</keyword>
<dbReference type="Proteomes" id="UP000242715">
    <property type="component" value="Unassembled WGS sequence"/>
</dbReference>
<gene>
    <name evidence="2" type="ORF">TSUD_202580</name>
</gene>
<dbReference type="AlphaFoldDB" id="A0A2Z6LKM6"/>
<reference evidence="3" key="1">
    <citation type="journal article" date="2017" name="Front. Plant Sci.">
        <title>Climate Clever Clovers: New Paradigm to Reduce the Environmental Footprint of Ruminants by Breeding Low Methanogenic Forages Utilizing Haplotype Variation.</title>
        <authorList>
            <person name="Kaur P."/>
            <person name="Appels R."/>
            <person name="Bayer P.E."/>
            <person name="Keeble-Gagnere G."/>
            <person name="Wang J."/>
            <person name="Hirakawa H."/>
            <person name="Shirasawa K."/>
            <person name="Vercoe P."/>
            <person name="Stefanova K."/>
            <person name="Durmic Z."/>
            <person name="Nichols P."/>
            <person name="Revell C."/>
            <person name="Isobe S.N."/>
            <person name="Edwards D."/>
            <person name="Erskine W."/>
        </authorList>
    </citation>
    <scope>NUCLEOTIDE SEQUENCE [LARGE SCALE GENOMIC DNA]</scope>
    <source>
        <strain evidence="3">cv. Daliak</strain>
    </source>
</reference>
<evidence type="ECO:0000313" key="2">
    <source>
        <dbReference type="EMBL" id="GAU18369.1"/>
    </source>
</evidence>
<accession>A0A2Z6LKM6</accession>